<evidence type="ECO:0000313" key="2">
    <source>
        <dbReference type="Proteomes" id="UP000680634"/>
    </source>
</evidence>
<proteinExistence type="predicted"/>
<dbReference type="InterPro" id="IPR003477">
    <property type="entry name" value="PemK-like"/>
</dbReference>
<dbReference type="Pfam" id="PF02452">
    <property type="entry name" value="PemK_toxin"/>
    <property type="match status" value="1"/>
</dbReference>
<protein>
    <submittedName>
        <fullName evidence="1">Type II toxin-antitoxin system PemK/MazF family toxin</fullName>
    </submittedName>
</protein>
<evidence type="ECO:0000313" key="1">
    <source>
        <dbReference type="EMBL" id="MBS0969532.1"/>
    </source>
</evidence>
<dbReference type="InterPro" id="IPR011067">
    <property type="entry name" value="Plasmid_toxin/cell-grow_inhib"/>
</dbReference>
<dbReference type="Gene3D" id="2.30.30.110">
    <property type="match status" value="1"/>
</dbReference>
<dbReference type="EMBL" id="JAERKB010000007">
    <property type="protein sequence ID" value="MBS0969532.1"/>
    <property type="molecule type" value="Genomic_DNA"/>
</dbReference>
<reference evidence="2" key="2">
    <citation type="submission" date="2023-07" db="EMBL/GenBank/DDBJ databases">
        <title>Genome-inferred correspondence between phylogeny and metabolic traits in the wild Drosophila gut microbiome.</title>
        <authorList>
            <person name="Bueno E."/>
            <person name="Blow F."/>
            <person name="Douglas A.E."/>
        </authorList>
    </citation>
    <scope>NUCLEOTIDE SEQUENCE [LARGE SCALE GENOMIC DNA]</scope>
    <source>
        <strain evidence="2">JGM97</strain>
    </source>
</reference>
<sequence length="120" mass="12963">MAAAGRIPDRGDIYSIDVSPTRGKELQGGSNDRRYVLVLSHQSVNQLGTTLCALITQGSVPAREKGFTVTLMGSGSATQGVVTLCHVHTFDFQVRGARFIEEVDDVVVEECLDVLDVMTH</sequence>
<dbReference type="RefSeq" id="WP_072929514.1">
    <property type="nucleotide sequence ID" value="NZ_FQXW01000007.1"/>
</dbReference>
<comment type="caution">
    <text evidence="1">The sequence shown here is derived from an EMBL/GenBank/DDBJ whole genome shotgun (WGS) entry which is preliminary data.</text>
</comment>
<keyword evidence="2" id="KW-1185">Reference proteome</keyword>
<name>A0ABS5JHW7_9GAMM</name>
<accession>A0ABS5JHW7</accession>
<organism evidence="1 2">
    <name type="scientific">Nissabacter archeti</name>
    <dbReference type="NCBI Taxonomy" id="1917880"/>
    <lineage>
        <taxon>Bacteria</taxon>
        <taxon>Pseudomonadati</taxon>
        <taxon>Pseudomonadota</taxon>
        <taxon>Gammaproteobacteria</taxon>
        <taxon>Enterobacterales</taxon>
        <taxon>Yersiniaceae</taxon>
        <taxon>Nissabacter</taxon>
    </lineage>
</organism>
<dbReference type="SUPFAM" id="SSF50118">
    <property type="entry name" value="Cell growth inhibitor/plasmid maintenance toxic component"/>
    <property type="match status" value="1"/>
</dbReference>
<gene>
    <name evidence="1" type="ORF">JK232_11585</name>
</gene>
<dbReference type="Proteomes" id="UP000680634">
    <property type="component" value="Unassembled WGS sequence"/>
</dbReference>
<reference evidence="1 2" key="1">
    <citation type="submission" date="2020-12" db="EMBL/GenBank/DDBJ databases">
        <authorList>
            <person name="Mcmullen J.G."/>
        </authorList>
    </citation>
    <scope>NUCLEOTIDE SEQUENCE [LARGE SCALE GENOMIC DNA]</scope>
    <source>
        <strain evidence="1 2">JGM97</strain>
    </source>
</reference>